<evidence type="ECO:0000313" key="3">
    <source>
        <dbReference type="EMBL" id="MBC1315437.1"/>
    </source>
</evidence>
<accession>A0A7X0TNZ0</accession>
<reference evidence="5 6" key="1">
    <citation type="submission" date="2020-03" db="EMBL/GenBank/DDBJ databases">
        <title>Soil Listeria distribution.</title>
        <authorList>
            <person name="Liao J."/>
            <person name="Wiedmann M."/>
        </authorList>
    </citation>
    <scope>NUCLEOTIDE SEQUENCE [LARGE SCALE GENOMIC DNA]</scope>
    <source>
        <strain evidence="3 6">FSL L7-1816</strain>
        <strain evidence="4 5">FSL L7-1833</strain>
    </source>
</reference>
<keyword evidence="2" id="KW-0812">Transmembrane</keyword>
<evidence type="ECO:0000256" key="2">
    <source>
        <dbReference type="SAM" id="Phobius"/>
    </source>
</evidence>
<feature type="transmembrane region" description="Helical" evidence="2">
    <location>
        <begin position="38"/>
        <end position="57"/>
    </location>
</feature>
<name>A0A7X0TNZ0_9LIST</name>
<dbReference type="RefSeq" id="WP_185360636.1">
    <property type="nucleotide sequence ID" value="NZ_JAARNB010000001.1"/>
</dbReference>
<feature type="transmembrane region" description="Helical" evidence="2">
    <location>
        <begin position="6"/>
        <end position="26"/>
    </location>
</feature>
<comment type="caution">
    <text evidence="4">The sequence shown here is derived from an EMBL/GenBank/DDBJ whole genome shotgun (WGS) entry which is preliminary data.</text>
</comment>
<dbReference type="AlphaFoldDB" id="A0A7X0TNZ0"/>
<evidence type="ECO:0000313" key="6">
    <source>
        <dbReference type="Proteomes" id="UP000543379"/>
    </source>
</evidence>
<evidence type="ECO:0000256" key="1">
    <source>
        <dbReference type="SAM" id="Coils"/>
    </source>
</evidence>
<dbReference type="Proteomes" id="UP000532866">
    <property type="component" value="Unassembled WGS sequence"/>
</dbReference>
<keyword evidence="2" id="KW-0472">Membrane</keyword>
<feature type="coiled-coil region" evidence="1">
    <location>
        <begin position="69"/>
        <end position="110"/>
    </location>
</feature>
<evidence type="ECO:0000313" key="4">
    <source>
        <dbReference type="EMBL" id="MBC1330594.1"/>
    </source>
</evidence>
<gene>
    <name evidence="4" type="ORF">HB759_01400</name>
    <name evidence="3" type="ORF">HB811_01515</name>
</gene>
<organism evidence="4 5">
    <name type="scientific">Listeria booriae</name>
    <dbReference type="NCBI Taxonomy" id="1552123"/>
    <lineage>
        <taxon>Bacteria</taxon>
        <taxon>Bacillati</taxon>
        <taxon>Bacillota</taxon>
        <taxon>Bacilli</taxon>
        <taxon>Bacillales</taxon>
        <taxon>Listeriaceae</taxon>
        <taxon>Listeria</taxon>
    </lineage>
</organism>
<dbReference type="Proteomes" id="UP000543379">
    <property type="component" value="Unassembled WGS sequence"/>
</dbReference>
<evidence type="ECO:0000313" key="5">
    <source>
        <dbReference type="Proteomes" id="UP000532866"/>
    </source>
</evidence>
<dbReference type="EMBL" id="JAAROV010000001">
    <property type="protein sequence ID" value="MBC1315437.1"/>
    <property type="molecule type" value="Genomic_DNA"/>
</dbReference>
<keyword evidence="2" id="KW-1133">Transmembrane helix</keyword>
<sequence length="309" mass="34813">MSVFIIIFIIVILLAVFVSVFLFLRFNYKKGQGFAKEASPLIIAYAAIVFTAIPLIIPQEKVPVFFPEYENKISEIEKLKKENNELKAIVANQVQEKDDLSKKNENLAQKNFADISKVSLVVDGLLKEDGNTSIANVSDSLYYNEDILKNLIKKDLSYDEATKTVYIGSQSNQKITKQTLSEQYSILYGGENYTSLEDADEDYHVGGGLIKDGFVFNGYSFMDNMALFNTDSQFTKIEFDIGKVDESTGSIEDGKLKIELDGAKKYQENIRADITSHHFEYDITDAKTLKFLLADSNSSFGVYNIVFTK</sequence>
<keyword evidence="1" id="KW-0175">Coiled coil</keyword>
<dbReference type="EMBL" id="JAAROL010000001">
    <property type="protein sequence ID" value="MBC1330594.1"/>
    <property type="molecule type" value="Genomic_DNA"/>
</dbReference>
<protein>
    <submittedName>
        <fullName evidence="4">Uncharacterized protein</fullName>
    </submittedName>
</protein>
<proteinExistence type="predicted"/>